<protein>
    <recommendedName>
        <fullName evidence="4">Lipoprotein</fullName>
    </recommendedName>
</protein>
<feature type="chain" id="PRO_5003994114" description="Lipoprotein" evidence="1">
    <location>
        <begin position="19"/>
        <end position="148"/>
    </location>
</feature>
<organism evidence="2 3">
    <name type="scientific">Fulvivirga imtechensis AK7</name>
    <dbReference type="NCBI Taxonomy" id="1237149"/>
    <lineage>
        <taxon>Bacteria</taxon>
        <taxon>Pseudomonadati</taxon>
        <taxon>Bacteroidota</taxon>
        <taxon>Cytophagia</taxon>
        <taxon>Cytophagales</taxon>
        <taxon>Fulvivirgaceae</taxon>
        <taxon>Fulvivirga</taxon>
    </lineage>
</organism>
<dbReference type="Pfam" id="PF20050">
    <property type="entry name" value="DUF6452"/>
    <property type="match status" value="1"/>
</dbReference>
<evidence type="ECO:0008006" key="4">
    <source>
        <dbReference type="Google" id="ProtNLM"/>
    </source>
</evidence>
<comment type="caution">
    <text evidence="2">The sequence shown here is derived from an EMBL/GenBank/DDBJ whole genome shotgun (WGS) entry which is preliminary data.</text>
</comment>
<dbReference type="PROSITE" id="PS51257">
    <property type="entry name" value="PROKAR_LIPOPROTEIN"/>
    <property type="match status" value="1"/>
</dbReference>
<proteinExistence type="predicted"/>
<dbReference type="STRING" id="1237149.C900_01758"/>
<gene>
    <name evidence="2" type="ORF">C900_01758</name>
</gene>
<evidence type="ECO:0000313" key="2">
    <source>
        <dbReference type="EMBL" id="ELR72204.1"/>
    </source>
</evidence>
<accession>L8JX50</accession>
<dbReference type="RefSeq" id="WP_009579197.1">
    <property type="nucleotide sequence ID" value="NZ_AMZN01000026.1"/>
</dbReference>
<sequence>MRIIIAILFIMAVMLMSACNEPDCQSKTTNFVNVKFYKIENNELDTLTILSITAIAADDTVFVENLEVSSVRLPLRPDTTATVFAFDSNFGRDTLILTYRKKARLISENCGVEVIFSDLGYSRNDFDSIKVVNQTLIEDITEDVKIYN</sequence>
<dbReference type="AlphaFoldDB" id="L8JX50"/>
<feature type="signal peptide" evidence="1">
    <location>
        <begin position="1"/>
        <end position="18"/>
    </location>
</feature>
<keyword evidence="3" id="KW-1185">Reference proteome</keyword>
<evidence type="ECO:0000313" key="3">
    <source>
        <dbReference type="Proteomes" id="UP000011135"/>
    </source>
</evidence>
<dbReference type="OrthoDB" id="981819at2"/>
<evidence type="ECO:0000256" key="1">
    <source>
        <dbReference type="SAM" id="SignalP"/>
    </source>
</evidence>
<dbReference type="InterPro" id="IPR045607">
    <property type="entry name" value="DUF6452"/>
</dbReference>
<reference evidence="2 3" key="1">
    <citation type="submission" date="2012-12" db="EMBL/GenBank/DDBJ databases">
        <title>Genome assembly of Fulvivirga imtechensis AK7.</title>
        <authorList>
            <person name="Nupur N."/>
            <person name="Khatri I."/>
            <person name="Kumar R."/>
            <person name="Subramanian S."/>
            <person name="Pinnaka A."/>
        </authorList>
    </citation>
    <scope>NUCLEOTIDE SEQUENCE [LARGE SCALE GENOMIC DNA]</scope>
    <source>
        <strain evidence="2 3">AK7</strain>
    </source>
</reference>
<keyword evidence="1" id="KW-0732">Signal</keyword>
<name>L8JX50_9BACT</name>
<dbReference type="Proteomes" id="UP000011135">
    <property type="component" value="Unassembled WGS sequence"/>
</dbReference>
<dbReference type="EMBL" id="AMZN01000026">
    <property type="protein sequence ID" value="ELR72204.1"/>
    <property type="molecule type" value="Genomic_DNA"/>
</dbReference>